<gene>
    <name evidence="10" type="ORF">PNOK_0234900</name>
</gene>
<keyword evidence="6" id="KW-0963">Cytoplasm</keyword>
<evidence type="ECO:0000256" key="9">
    <source>
        <dbReference type="SAM" id="MobiDB-lite"/>
    </source>
</evidence>
<comment type="caution">
    <text evidence="10">The sequence shown here is derived from an EMBL/GenBank/DDBJ whole genome shotgun (WGS) entry which is preliminary data.</text>
</comment>
<evidence type="ECO:0000256" key="2">
    <source>
        <dbReference type="ARBA" id="ARBA00004496"/>
    </source>
</evidence>
<evidence type="ECO:0000256" key="4">
    <source>
        <dbReference type="ARBA" id="ARBA00009567"/>
    </source>
</evidence>
<dbReference type="Pfam" id="PF10483">
    <property type="entry name" value="Elong_Iki1"/>
    <property type="match status" value="1"/>
</dbReference>
<proteinExistence type="inferred from homology"/>
<name>A0A286US75_9AGAM</name>
<dbReference type="GO" id="GO:0005829">
    <property type="term" value="C:cytosol"/>
    <property type="evidence" value="ECO:0007669"/>
    <property type="project" value="TreeGrafter"/>
</dbReference>
<dbReference type="AlphaFoldDB" id="A0A286US75"/>
<feature type="compositionally biased region" description="Low complexity" evidence="9">
    <location>
        <begin position="239"/>
        <end position="250"/>
    </location>
</feature>
<feature type="compositionally biased region" description="Polar residues" evidence="9">
    <location>
        <begin position="368"/>
        <end position="377"/>
    </location>
</feature>
<keyword evidence="7" id="KW-0819">tRNA processing</keyword>
<organism evidence="10 11">
    <name type="scientific">Pyrrhoderma noxium</name>
    <dbReference type="NCBI Taxonomy" id="2282107"/>
    <lineage>
        <taxon>Eukaryota</taxon>
        <taxon>Fungi</taxon>
        <taxon>Dikarya</taxon>
        <taxon>Basidiomycota</taxon>
        <taxon>Agaricomycotina</taxon>
        <taxon>Agaricomycetes</taxon>
        <taxon>Hymenochaetales</taxon>
        <taxon>Hymenochaetaceae</taxon>
        <taxon>Pyrrhoderma</taxon>
    </lineage>
</organism>
<dbReference type="OrthoDB" id="166907at2759"/>
<dbReference type="PANTHER" id="PTHR15641:SF1">
    <property type="entry name" value="ELONGATOR COMPLEX PROTEIN 5"/>
    <property type="match status" value="1"/>
</dbReference>
<dbReference type="InParanoid" id="A0A286US75"/>
<dbReference type="EMBL" id="NBII01000002">
    <property type="protein sequence ID" value="PAV22392.1"/>
    <property type="molecule type" value="Genomic_DNA"/>
</dbReference>
<evidence type="ECO:0000256" key="1">
    <source>
        <dbReference type="ARBA" id="ARBA00004123"/>
    </source>
</evidence>
<accession>A0A286US75</accession>
<dbReference type="STRING" id="2282107.A0A286US75"/>
<evidence type="ECO:0000256" key="6">
    <source>
        <dbReference type="ARBA" id="ARBA00022490"/>
    </source>
</evidence>
<feature type="compositionally biased region" description="Acidic residues" evidence="9">
    <location>
        <begin position="385"/>
        <end position="401"/>
    </location>
</feature>
<dbReference type="GO" id="GO:0002098">
    <property type="term" value="P:tRNA wobble uridine modification"/>
    <property type="evidence" value="ECO:0007669"/>
    <property type="project" value="InterPro"/>
</dbReference>
<dbReference type="Proteomes" id="UP000217199">
    <property type="component" value="Unassembled WGS sequence"/>
</dbReference>
<evidence type="ECO:0000256" key="3">
    <source>
        <dbReference type="ARBA" id="ARBA00005043"/>
    </source>
</evidence>
<dbReference type="UniPathway" id="UPA00988"/>
<comment type="pathway">
    <text evidence="3">tRNA modification; 5-methoxycarbonylmethyl-2-thiouridine-tRNA biosynthesis.</text>
</comment>
<dbReference type="GO" id="GO:0005634">
    <property type="term" value="C:nucleus"/>
    <property type="evidence" value="ECO:0007669"/>
    <property type="project" value="UniProtKB-SubCell"/>
</dbReference>
<evidence type="ECO:0000256" key="7">
    <source>
        <dbReference type="ARBA" id="ARBA00022694"/>
    </source>
</evidence>
<dbReference type="InterPro" id="IPR019519">
    <property type="entry name" value="Elp5"/>
</dbReference>
<protein>
    <recommendedName>
        <fullName evidence="5">Elongator complex protein 5</fullName>
    </recommendedName>
</protein>
<feature type="region of interest" description="Disordered" evidence="9">
    <location>
        <begin position="350"/>
        <end position="401"/>
    </location>
</feature>
<evidence type="ECO:0000313" key="11">
    <source>
        <dbReference type="Proteomes" id="UP000217199"/>
    </source>
</evidence>
<reference evidence="10 11" key="1">
    <citation type="journal article" date="2017" name="Mol. Ecol.">
        <title>Comparative and population genomic landscape of Phellinus noxius: A hypervariable fungus causing root rot in trees.</title>
        <authorList>
            <person name="Chung C.L."/>
            <person name="Lee T.J."/>
            <person name="Akiba M."/>
            <person name="Lee H.H."/>
            <person name="Kuo T.H."/>
            <person name="Liu D."/>
            <person name="Ke H.M."/>
            <person name="Yokoi T."/>
            <person name="Roa M.B."/>
            <person name="Lu M.J."/>
            <person name="Chang Y.Y."/>
            <person name="Ann P.J."/>
            <person name="Tsai J.N."/>
            <person name="Chen C.Y."/>
            <person name="Tzean S.S."/>
            <person name="Ota Y."/>
            <person name="Hattori T."/>
            <person name="Sahashi N."/>
            <person name="Liou R.F."/>
            <person name="Kikuchi T."/>
            <person name="Tsai I.J."/>
        </authorList>
    </citation>
    <scope>NUCLEOTIDE SEQUENCE [LARGE SCALE GENOMIC DNA]</scope>
    <source>
        <strain evidence="10 11">FFPRI411160</strain>
    </source>
</reference>
<keyword evidence="8" id="KW-0539">Nucleus</keyword>
<evidence type="ECO:0000256" key="5">
    <source>
        <dbReference type="ARBA" id="ARBA00020264"/>
    </source>
</evidence>
<comment type="subcellular location">
    <subcellularLocation>
        <location evidence="2">Cytoplasm</location>
    </subcellularLocation>
    <subcellularLocation>
        <location evidence="1">Nucleus</location>
    </subcellularLocation>
</comment>
<dbReference type="GO" id="GO:0033588">
    <property type="term" value="C:elongator holoenzyme complex"/>
    <property type="evidence" value="ECO:0007669"/>
    <property type="project" value="InterPro"/>
</dbReference>
<keyword evidence="11" id="KW-1185">Reference proteome</keyword>
<feature type="region of interest" description="Disordered" evidence="9">
    <location>
        <begin position="239"/>
        <end position="268"/>
    </location>
</feature>
<dbReference type="GO" id="GO:0000049">
    <property type="term" value="F:tRNA binding"/>
    <property type="evidence" value="ECO:0007669"/>
    <property type="project" value="TreeGrafter"/>
</dbReference>
<comment type="similarity">
    <text evidence="4">Belongs to the ELP5 family.</text>
</comment>
<sequence length="401" mass="44564">MTFLSTLLTERKSSSTTPPVYLLQSSAAQSALPLLRGLIDAPNQKNNILILISSLYTPKQLLLQTETGDDARILDWTGQVRGYEDEGNKIDWKKRLYEIRDNVKESRKPVTVVFDSVDTIEEDIESHSAAYKLLLSILSSITERRDASQLILHITSLSPVLPLLKTHSFSRSLTHLIVHPPILLKYLSSTYLVSPPLPSSSESPTSPESLKFWSLFTPFSERVFDVERLVFSSTITATSTTSSSSSATGSGISGIGPNGDNSSNSIDPSKDEIIVEIIHRSRSSFTNNSGSSRRNGVEHTLEGWSIPLNKPLPLQDLASLKSIWRRKVMPDQEEPDPTKNLTFNLNLTDSQQASRSQVPLPYEHDSRTSQQPAQSNEAHIFYDPDSADDLDDEDPDEDLDL</sequence>
<dbReference type="PANTHER" id="PTHR15641">
    <property type="entry name" value="ELONGATOR COMPLEX PROTEIN 5"/>
    <property type="match status" value="1"/>
</dbReference>
<evidence type="ECO:0000313" key="10">
    <source>
        <dbReference type="EMBL" id="PAV22392.1"/>
    </source>
</evidence>
<evidence type="ECO:0000256" key="8">
    <source>
        <dbReference type="ARBA" id="ARBA00023242"/>
    </source>
</evidence>